<organism evidence="2 3">
    <name type="scientific">Acetobacteroides hydrogenigenes</name>
    <dbReference type="NCBI Taxonomy" id="979970"/>
    <lineage>
        <taxon>Bacteria</taxon>
        <taxon>Pseudomonadati</taxon>
        <taxon>Bacteroidota</taxon>
        <taxon>Bacteroidia</taxon>
        <taxon>Bacteroidales</taxon>
        <taxon>Rikenellaceae</taxon>
        <taxon>Acetobacteroides</taxon>
    </lineage>
</organism>
<gene>
    <name evidence="2" type="ORF">CLV25_10461</name>
</gene>
<sequence length="116" mass="13045">MLKLDISRVLLLKGGMKPFTFLLKLGFKRAKAFNVANNRNSSVALDDLEQICLRLNCTPNDVLEWSPSRAEDDIADHALQSIRRKDNAVGVVKLVQGLPAEELEAVERFILERAKK</sequence>
<dbReference type="EMBL" id="SLWB01000004">
    <property type="protein sequence ID" value="TCN70110.1"/>
    <property type="molecule type" value="Genomic_DNA"/>
</dbReference>
<name>A0A4V6NM09_9BACT</name>
<dbReference type="RefSeq" id="WP_131838671.1">
    <property type="nucleotide sequence ID" value="NZ_SLWB01000004.1"/>
</dbReference>
<proteinExistence type="predicted"/>
<evidence type="ECO:0000313" key="2">
    <source>
        <dbReference type="EMBL" id="TCN70110.1"/>
    </source>
</evidence>
<keyword evidence="3" id="KW-1185">Reference proteome</keyword>
<dbReference type="Pfam" id="PF13443">
    <property type="entry name" value="HTH_26"/>
    <property type="match status" value="1"/>
</dbReference>
<accession>A0A4V6NM09</accession>
<comment type="caution">
    <text evidence="2">The sequence shown here is derived from an EMBL/GenBank/DDBJ whole genome shotgun (WGS) entry which is preliminary data.</text>
</comment>
<dbReference type="InterPro" id="IPR001387">
    <property type="entry name" value="Cro/C1-type_HTH"/>
</dbReference>
<dbReference type="AlphaFoldDB" id="A0A4V6NM09"/>
<dbReference type="OrthoDB" id="9805309at2"/>
<dbReference type="Proteomes" id="UP000294830">
    <property type="component" value="Unassembled WGS sequence"/>
</dbReference>
<feature type="domain" description="HTH cro/C1-type" evidence="1">
    <location>
        <begin position="9"/>
        <end position="67"/>
    </location>
</feature>
<reference evidence="2 3" key="1">
    <citation type="submission" date="2019-03" db="EMBL/GenBank/DDBJ databases">
        <title>Genomic Encyclopedia of Archaeal and Bacterial Type Strains, Phase II (KMG-II): from individual species to whole genera.</title>
        <authorList>
            <person name="Goeker M."/>
        </authorList>
    </citation>
    <scope>NUCLEOTIDE SEQUENCE [LARGE SCALE GENOMIC DNA]</scope>
    <source>
        <strain evidence="2 3">RL-C</strain>
    </source>
</reference>
<keyword evidence="2" id="KW-0238">DNA-binding</keyword>
<dbReference type="GO" id="GO:0003677">
    <property type="term" value="F:DNA binding"/>
    <property type="evidence" value="ECO:0007669"/>
    <property type="project" value="UniProtKB-KW"/>
</dbReference>
<protein>
    <submittedName>
        <fullName evidence="2">Cro/C1-type helix-turn-helix DNA-binding protein</fullName>
    </submittedName>
</protein>
<evidence type="ECO:0000259" key="1">
    <source>
        <dbReference type="Pfam" id="PF13443"/>
    </source>
</evidence>
<evidence type="ECO:0000313" key="3">
    <source>
        <dbReference type="Proteomes" id="UP000294830"/>
    </source>
</evidence>